<evidence type="ECO:0000256" key="11">
    <source>
        <dbReference type="SAM" id="MobiDB-lite"/>
    </source>
</evidence>
<dbReference type="InterPro" id="IPR014017">
    <property type="entry name" value="DNA_helicase_UvrD-like_C"/>
</dbReference>
<feature type="region of interest" description="Disordered" evidence="11">
    <location>
        <begin position="686"/>
        <end position="714"/>
    </location>
</feature>
<evidence type="ECO:0000256" key="2">
    <source>
        <dbReference type="ARBA" id="ARBA00022741"/>
    </source>
</evidence>
<evidence type="ECO:0000256" key="1">
    <source>
        <dbReference type="ARBA" id="ARBA00009922"/>
    </source>
</evidence>
<keyword evidence="3 10" id="KW-0378">Hydrolase</keyword>
<dbReference type="PROSITE" id="PS51198">
    <property type="entry name" value="UVRD_HELICASE_ATP_BIND"/>
    <property type="match status" value="1"/>
</dbReference>
<dbReference type="PANTHER" id="PTHR11070:SF3">
    <property type="entry name" value="DNA 3'-5' HELICASE"/>
    <property type="match status" value="1"/>
</dbReference>
<feature type="domain" description="UvrD-like helicase ATP-binding" evidence="12">
    <location>
        <begin position="22"/>
        <end position="305"/>
    </location>
</feature>
<evidence type="ECO:0000256" key="9">
    <source>
        <dbReference type="ARBA" id="ARBA00048988"/>
    </source>
</evidence>
<feature type="binding site" evidence="10">
    <location>
        <begin position="43"/>
        <end position="50"/>
    </location>
    <ligand>
        <name>ATP</name>
        <dbReference type="ChEBI" id="CHEBI:30616"/>
    </ligand>
</feature>
<keyword evidence="4 10" id="KW-0347">Helicase</keyword>
<comment type="catalytic activity">
    <reaction evidence="9">
        <text>ATP + H2O = ADP + phosphate + H(+)</text>
        <dbReference type="Rhea" id="RHEA:13065"/>
        <dbReference type="ChEBI" id="CHEBI:15377"/>
        <dbReference type="ChEBI" id="CHEBI:15378"/>
        <dbReference type="ChEBI" id="CHEBI:30616"/>
        <dbReference type="ChEBI" id="CHEBI:43474"/>
        <dbReference type="ChEBI" id="CHEBI:456216"/>
        <dbReference type="EC" id="5.6.2.4"/>
    </reaction>
</comment>
<dbReference type="InterPro" id="IPR000212">
    <property type="entry name" value="DNA_helicase_UvrD/REP"/>
</dbReference>
<reference evidence="14" key="1">
    <citation type="submission" date="2020-05" db="EMBL/GenBank/DDBJ databases">
        <title>High-Quality Genomes of Partial-Nitritation/Anammox System by Hierarchical Clustering Based Hybrid Assembly.</title>
        <authorList>
            <person name="Liu L."/>
            <person name="Wang Y."/>
            <person name="Che Y."/>
            <person name="Chen Y."/>
            <person name="Xia Y."/>
            <person name="Luo R."/>
            <person name="Cheng S.H."/>
            <person name="Zheng C."/>
            <person name="Zhang T."/>
        </authorList>
    </citation>
    <scope>NUCLEOTIDE SEQUENCE</scope>
    <source>
        <strain evidence="14">H1_PAT1</strain>
    </source>
</reference>
<evidence type="ECO:0000313" key="14">
    <source>
        <dbReference type="EMBL" id="MBE7525441.1"/>
    </source>
</evidence>
<dbReference type="GO" id="GO:0003677">
    <property type="term" value="F:DNA binding"/>
    <property type="evidence" value="ECO:0007669"/>
    <property type="project" value="InterPro"/>
</dbReference>
<evidence type="ECO:0000256" key="8">
    <source>
        <dbReference type="ARBA" id="ARBA00034808"/>
    </source>
</evidence>
<name>A0A928TQW6_UNCKA</name>
<evidence type="ECO:0000256" key="6">
    <source>
        <dbReference type="ARBA" id="ARBA00023235"/>
    </source>
</evidence>
<evidence type="ECO:0000256" key="7">
    <source>
        <dbReference type="ARBA" id="ARBA00034617"/>
    </source>
</evidence>
<dbReference type="Pfam" id="PF00580">
    <property type="entry name" value="UvrD-helicase"/>
    <property type="match status" value="1"/>
</dbReference>
<sequence>MTKRFVLEGAESTRKLSVDYSNALNQEQRDAVLHGEGAALVLAGAGSGKTTTITYRVAYMIERGTPPSDILLLTFTNKASREMLERVERLLGSAVHGIWGGTFHSIANRLLRMNAERLGYTPGFTILDMEDAKGLLKAVLKDMHIDMTQRRFPSPAVCANILSYARNICGSIQETVELKHPSFRELISDLEELARRYDDRKQKTNSMDFDDLLQNLLRLLEMPDAGASISSRFRYVLVDEYQDTNAIQARIVNRFAHAHGNVFVVGDDAQSIYGFRGADVQNILCFPEEHAQVRVFKLVTNYRSTPEILHLANDSLRHNLDQFEKELVGVQRGGSKPAVIPCASAKQEAQYIAEQALRLREEGTALRNMAVLFRATSHSQQLELELLKRDIPYEYRGGLKFFERAHIKDIQAFLRVFQNPKDETAWRRVLVMQAGIGETLAGALSRQAMTHEHFSGALADRMDGIVTPRAASGWGEFLAIAGSMVTEAPTPSAMIRAVAASSYQQLLEREYPNWRDRLEDIEQFALFAEGYESLESFLADVSLYDDVLAKREEYGPNDDERMVLSTVHQSKGLEWDTVFILHLADGAFPNGRALAEENGIEEERRLFYVAVTRARRRLFLSYPLTMGHDSLVLNRPSQFLDEIDPRLTERIELVDAYRAKPPPDHGWNWDLSGSEDVIELDALGEPRASASSRTAWKASTKSANKPPRELLPPV</sequence>
<evidence type="ECO:0000256" key="5">
    <source>
        <dbReference type="ARBA" id="ARBA00022840"/>
    </source>
</evidence>
<dbReference type="PROSITE" id="PS51217">
    <property type="entry name" value="UVRD_HELICASE_CTER"/>
    <property type="match status" value="1"/>
</dbReference>
<gene>
    <name evidence="14" type="ORF">HS096_03590</name>
</gene>
<evidence type="ECO:0000256" key="10">
    <source>
        <dbReference type="PROSITE-ProRule" id="PRU00560"/>
    </source>
</evidence>
<evidence type="ECO:0000256" key="3">
    <source>
        <dbReference type="ARBA" id="ARBA00022801"/>
    </source>
</evidence>
<dbReference type="CDD" id="cd18807">
    <property type="entry name" value="SF1_C_UvrD"/>
    <property type="match status" value="1"/>
</dbReference>
<feature type="compositionally biased region" description="Polar residues" evidence="11">
    <location>
        <begin position="689"/>
        <end position="703"/>
    </location>
</feature>
<comment type="catalytic activity">
    <reaction evidence="7">
        <text>Couples ATP hydrolysis with the unwinding of duplex DNA by translocating in the 3'-5' direction.</text>
        <dbReference type="EC" id="5.6.2.4"/>
    </reaction>
</comment>
<dbReference type="GO" id="GO:0000725">
    <property type="term" value="P:recombinational repair"/>
    <property type="evidence" value="ECO:0007669"/>
    <property type="project" value="TreeGrafter"/>
</dbReference>
<keyword evidence="6" id="KW-0413">Isomerase</keyword>
<dbReference type="Proteomes" id="UP000710385">
    <property type="component" value="Unassembled WGS sequence"/>
</dbReference>
<dbReference type="PANTHER" id="PTHR11070">
    <property type="entry name" value="UVRD / RECB / PCRA DNA HELICASE FAMILY MEMBER"/>
    <property type="match status" value="1"/>
</dbReference>
<comment type="similarity">
    <text evidence="1">Belongs to the helicase family. UvrD subfamily.</text>
</comment>
<comment type="caution">
    <text evidence="14">The sequence shown here is derived from an EMBL/GenBank/DDBJ whole genome shotgun (WGS) entry which is preliminary data.</text>
</comment>
<dbReference type="EC" id="5.6.2.4" evidence="8"/>
<dbReference type="SUPFAM" id="SSF52540">
    <property type="entry name" value="P-loop containing nucleoside triphosphate hydrolases"/>
    <property type="match status" value="1"/>
</dbReference>
<dbReference type="GO" id="GO:0005524">
    <property type="term" value="F:ATP binding"/>
    <property type="evidence" value="ECO:0007669"/>
    <property type="project" value="UniProtKB-UniRule"/>
</dbReference>
<dbReference type="Pfam" id="PF13361">
    <property type="entry name" value="UvrD_C"/>
    <property type="match status" value="2"/>
</dbReference>
<dbReference type="EMBL" id="JABTTY010000001">
    <property type="protein sequence ID" value="MBE7525441.1"/>
    <property type="molecule type" value="Genomic_DNA"/>
</dbReference>
<evidence type="ECO:0000259" key="13">
    <source>
        <dbReference type="PROSITE" id="PS51217"/>
    </source>
</evidence>
<dbReference type="AlphaFoldDB" id="A0A928TQW6"/>
<evidence type="ECO:0000313" key="15">
    <source>
        <dbReference type="Proteomes" id="UP000710385"/>
    </source>
</evidence>
<protein>
    <recommendedName>
        <fullName evidence="8">DNA 3'-5' helicase</fullName>
        <ecNumber evidence="8">5.6.2.4</ecNumber>
    </recommendedName>
</protein>
<proteinExistence type="inferred from homology"/>
<keyword evidence="5 10" id="KW-0067">ATP-binding</keyword>
<evidence type="ECO:0000259" key="12">
    <source>
        <dbReference type="PROSITE" id="PS51198"/>
    </source>
</evidence>
<organism evidence="14 15">
    <name type="scientific">candidate division WWE3 bacterium</name>
    <dbReference type="NCBI Taxonomy" id="2053526"/>
    <lineage>
        <taxon>Bacteria</taxon>
        <taxon>Katanobacteria</taxon>
    </lineage>
</organism>
<dbReference type="Gene3D" id="1.10.486.10">
    <property type="entry name" value="PCRA, domain 4"/>
    <property type="match status" value="1"/>
</dbReference>
<evidence type="ECO:0000256" key="4">
    <source>
        <dbReference type="ARBA" id="ARBA00022806"/>
    </source>
</evidence>
<dbReference type="InterPro" id="IPR014016">
    <property type="entry name" value="UvrD-like_ATP-bd"/>
</dbReference>
<feature type="domain" description="UvrD-like helicase C-terminal" evidence="13">
    <location>
        <begin position="306"/>
        <end position="572"/>
    </location>
</feature>
<dbReference type="InterPro" id="IPR027417">
    <property type="entry name" value="P-loop_NTPase"/>
</dbReference>
<dbReference type="Gene3D" id="3.40.50.300">
    <property type="entry name" value="P-loop containing nucleotide triphosphate hydrolases"/>
    <property type="match status" value="2"/>
</dbReference>
<dbReference type="Gene3D" id="1.10.10.160">
    <property type="match status" value="1"/>
</dbReference>
<accession>A0A928TQW6</accession>
<dbReference type="GO" id="GO:0005829">
    <property type="term" value="C:cytosol"/>
    <property type="evidence" value="ECO:0007669"/>
    <property type="project" value="TreeGrafter"/>
</dbReference>
<keyword evidence="2 10" id="KW-0547">Nucleotide-binding</keyword>
<dbReference type="CDD" id="cd17932">
    <property type="entry name" value="DEXQc_UvrD"/>
    <property type="match status" value="1"/>
</dbReference>
<dbReference type="GO" id="GO:0043138">
    <property type="term" value="F:3'-5' DNA helicase activity"/>
    <property type="evidence" value="ECO:0007669"/>
    <property type="project" value="UniProtKB-EC"/>
</dbReference>
<dbReference type="GO" id="GO:0016787">
    <property type="term" value="F:hydrolase activity"/>
    <property type="evidence" value="ECO:0007669"/>
    <property type="project" value="UniProtKB-UniRule"/>
</dbReference>
<dbReference type="InterPro" id="IPR013986">
    <property type="entry name" value="DExx_box_DNA_helicase_dom_sf"/>
</dbReference>